<comment type="subcellular location">
    <subcellularLocation>
        <location evidence="1">Membrane</location>
        <topology evidence="1">Multi-pass membrane protein</topology>
    </subcellularLocation>
</comment>
<keyword evidence="4 5" id="KW-0472">Membrane</keyword>
<keyword evidence="3 5" id="KW-1133">Transmembrane helix</keyword>
<accession>A0A6L3ZIK8</accession>
<keyword evidence="2 5" id="KW-0812">Transmembrane</keyword>
<dbReference type="AlphaFoldDB" id="A0A6L3ZIK8"/>
<dbReference type="InterPro" id="IPR010432">
    <property type="entry name" value="RDD"/>
</dbReference>
<sequence>MTNELKNNTGTRIGSMIVDHMAMTFIAMIFFIPGMVSGFMSAFEISHEPTNMDLLGEYKYLALIGFALYFCKDSINGRSIGKRATKLQVVNYKDGTVASPLKCTVRNLFIVVWPIEVIVTLASPSRRIGDFVAGTKVVPYTLEREQPKVNYTQIGIALILAYLFAAIVLILPLEGLKAKVESHSVRYVERSLNESAARETEQRYATQMDSYLTADVVVYDQIEDGEDLKYVSVILHLKENYLETTEDFDYIKSITLPLLLRQFPEGTFVGQIKYVYREPGQLNIETLPLDWRE</sequence>
<dbReference type="EMBL" id="WBVQ01000001">
    <property type="protein sequence ID" value="KAB2817667.1"/>
    <property type="molecule type" value="Genomic_DNA"/>
</dbReference>
<evidence type="ECO:0000313" key="7">
    <source>
        <dbReference type="EMBL" id="KAB2817667.1"/>
    </source>
</evidence>
<evidence type="ECO:0000313" key="8">
    <source>
        <dbReference type="Proteomes" id="UP000484164"/>
    </source>
</evidence>
<keyword evidence="8" id="KW-1185">Reference proteome</keyword>
<feature type="transmembrane region" description="Helical" evidence="5">
    <location>
        <begin position="21"/>
        <end position="43"/>
    </location>
</feature>
<dbReference type="Pfam" id="PF06271">
    <property type="entry name" value="RDD"/>
    <property type="match status" value="1"/>
</dbReference>
<evidence type="ECO:0000256" key="4">
    <source>
        <dbReference type="ARBA" id="ARBA00023136"/>
    </source>
</evidence>
<dbReference type="RefSeq" id="WP_151692355.1">
    <property type="nucleotide sequence ID" value="NZ_BMGX01000002.1"/>
</dbReference>
<protein>
    <submittedName>
        <fullName evidence="7">RDD family protein</fullName>
    </submittedName>
</protein>
<comment type="caution">
    <text evidence="7">The sequence shown here is derived from an EMBL/GenBank/DDBJ whole genome shotgun (WGS) entry which is preliminary data.</text>
</comment>
<evidence type="ECO:0000256" key="5">
    <source>
        <dbReference type="SAM" id="Phobius"/>
    </source>
</evidence>
<feature type="transmembrane region" description="Helical" evidence="5">
    <location>
        <begin position="154"/>
        <end position="173"/>
    </location>
</feature>
<evidence type="ECO:0000256" key="2">
    <source>
        <dbReference type="ARBA" id="ARBA00022692"/>
    </source>
</evidence>
<evidence type="ECO:0000256" key="1">
    <source>
        <dbReference type="ARBA" id="ARBA00004141"/>
    </source>
</evidence>
<dbReference type="GO" id="GO:0016020">
    <property type="term" value="C:membrane"/>
    <property type="evidence" value="ECO:0007669"/>
    <property type="project" value="UniProtKB-SubCell"/>
</dbReference>
<dbReference type="OrthoDB" id="9814143at2"/>
<dbReference type="Proteomes" id="UP000484164">
    <property type="component" value="Unassembled WGS sequence"/>
</dbReference>
<evidence type="ECO:0000259" key="6">
    <source>
        <dbReference type="Pfam" id="PF06271"/>
    </source>
</evidence>
<name>A0A6L3ZIK8_9FLAO</name>
<reference evidence="7 8" key="1">
    <citation type="submission" date="2019-10" db="EMBL/GenBank/DDBJ databases">
        <title>Genome sequence of Phaeocystidibacter marisrubri JCM30614 (type strain).</title>
        <authorList>
            <person name="Bowman J.P."/>
        </authorList>
    </citation>
    <scope>NUCLEOTIDE SEQUENCE [LARGE SCALE GENOMIC DNA]</scope>
    <source>
        <strain evidence="7 8">JCM 30614</strain>
    </source>
</reference>
<evidence type="ECO:0000256" key="3">
    <source>
        <dbReference type="ARBA" id="ARBA00022989"/>
    </source>
</evidence>
<proteinExistence type="predicted"/>
<feature type="domain" description="RDD" evidence="6">
    <location>
        <begin position="10"/>
        <end position="154"/>
    </location>
</feature>
<gene>
    <name evidence="7" type="ORF">F8C82_04490</name>
</gene>
<organism evidence="7 8">
    <name type="scientific">Phaeocystidibacter marisrubri</name>
    <dbReference type="NCBI Taxonomy" id="1577780"/>
    <lineage>
        <taxon>Bacteria</taxon>
        <taxon>Pseudomonadati</taxon>
        <taxon>Bacteroidota</taxon>
        <taxon>Flavobacteriia</taxon>
        <taxon>Flavobacteriales</taxon>
        <taxon>Phaeocystidibacteraceae</taxon>
        <taxon>Phaeocystidibacter</taxon>
    </lineage>
</organism>